<gene>
    <name evidence="1" type="primary">SPT6_1</name>
    <name evidence="1" type="ORF">H4R21_006661</name>
</gene>
<comment type="caution">
    <text evidence="1">The sequence shown here is derived from an EMBL/GenBank/DDBJ whole genome shotgun (WGS) entry which is preliminary data.</text>
</comment>
<keyword evidence="1" id="KW-0251">Elongation factor</keyword>
<dbReference type="EMBL" id="JANBUN010003683">
    <property type="protein sequence ID" value="KAJ2789783.1"/>
    <property type="molecule type" value="Genomic_DNA"/>
</dbReference>
<keyword evidence="2" id="KW-1185">Reference proteome</keyword>
<sequence>MEFSLSGDYLFRGGDIRHDDRVFAEDRERTAQIIATQLERQAGAAADDDGSGAGRAWRDVRAAALLAAAHEHILPQIWREISQRLRQQAFDYIADACRRELEQRIDTQAPRSERVAAGDAPRVLVVAGGGFQASSRGALRAVLVDEHGVYREDFSADSMRSDAPGADALRELLGRQTVDVVAVAGMAMQTRRLYEDVRTAVDDHCARTGDDIQVTYASDETARLWWDSARAQAELSGLRREERYCVSVARALQDPAAEYAAMGQDLLHLPLHPRQRDVDQRALLVVIERALINVINRVGVDVNLVARHAHKHPVLQYVSGLGPRKAHAIIGRITAGDRPLESRSDLVVRRLCTRTVFVNAASFLH</sequence>
<evidence type="ECO:0000313" key="2">
    <source>
        <dbReference type="Proteomes" id="UP001140087"/>
    </source>
</evidence>
<dbReference type="Proteomes" id="UP001140087">
    <property type="component" value="Unassembled WGS sequence"/>
</dbReference>
<organism evidence="1 2">
    <name type="scientific">Coemansia helicoidea</name>
    <dbReference type="NCBI Taxonomy" id="1286919"/>
    <lineage>
        <taxon>Eukaryota</taxon>
        <taxon>Fungi</taxon>
        <taxon>Fungi incertae sedis</taxon>
        <taxon>Zoopagomycota</taxon>
        <taxon>Kickxellomycotina</taxon>
        <taxon>Kickxellomycetes</taxon>
        <taxon>Kickxellales</taxon>
        <taxon>Kickxellaceae</taxon>
        <taxon>Coemansia</taxon>
    </lineage>
</organism>
<proteinExistence type="predicted"/>
<evidence type="ECO:0000313" key="1">
    <source>
        <dbReference type="EMBL" id="KAJ2789783.1"/>
    </source>
</evidence>
<name>A0ACC1KHC2_9FUNG</name>
<reference evidence="1" key="1">
    <citation type="submission" date="2022-07" db="EMBL/GenBank/DDBJ databases">
        <title>Phylogenomic reconstructions and comparative analyses of Kickxellomycotina fungi.</title>
        <authorList>
            <person name="Reynolds N.K."/>
            <person name="Stajich J.E."/>
            <person name="Barry K."/>
            <person name="Grigoriev I.V."/>
            <person name="Crous P."/>
            <person name="Smith M.E."/>
        </authorList>
    </citation>
    <scope>NUCLEOTIDE SEQUENCE</scope>
    <source>
        <strain evidence="1">BCRC 34780</strain>
    </source>
</reference>
<protein>
    <submittedName>
        <fullName evidence="1">Transcription elongation factor spt6</fullName>
    </submittedName>
</protein>
<accession>A0ACC1KHC2</accession>
<keyword evidence="1" id="KW-0648">Protein biosynthesis</keyword>
<feature type="non-terminal residue" evidence="1">
    <location>
        <position position="365"/>
    </location>
</feature>